<dbReference type="EMBL" id="CP019344">
    <property type="protein sequence ID" value="ARN78199.1"/>
    <property type="molecule type" value="Genomic_DNA"/>
</dbReference>
<dbReference type="RefSeq" id="WP_085766999.1">
    <property type="nucleotide sequence ID" value="NZ_CP019344.1"/>
</dbReference>
<sequence length="178" mass="20184">MNRHFSFTLFVFLFFIINLGAAQSTLQPEERFWDRVLFGGNLGASFGNDFTSVIIAPQAIYKVNDFVGLGVGLNYSYSELDADDPRILDYSSNIYGGGFIGLFNPIPEIQASFDFEVLNVNRNFEVQGIDEQYWVPALFLGAGYRQGNFIIGARYDVLYNEDKSVYNNGIQPFVRVFF</sequence>
<name>A0A1W6ML56_9FLAO</name>
<dbReference type="OrthoDB" id="1160493at2"/>
<dbReference type="AlphaFoldDB" id="A0A1W6ML56"/>
<keyword evidence="2" id="KW-1185">Reference proteome</keyword>
<dbReference type="Proteomes" id="UP000193431">
    <property type="component" value="Chromosome"/>
</dbReference>
<organism evidence="1 2">
    <name type="scientific">Nonlabens spongiae</name>
    <dbReference type="NCBI Taxonomy" id="331648"/>
    <lineage>
        <taxon>Bacteria</taxon>
        <taxon>Pseudomonadati</taxon>
        <taxon>Bacteroidota</taxon>
        <taxon>Flavobacteriia</taxon>
        <taxon>Flavobacteriales</taxon>
        <taxon>Flavobacteriaceae</taxon>
        <taxon>Nonlabens</taxon>
    </lineage>
</organism>
<protein>
    <submittedName>
        <fullName evidence="1">Alpha-ketoglutarate decarboxylase</fullName>
    </submittedName>
</protein>
<evidence type="ECO:0000313" key="2">
    <source>
        <dbReference type="Proteomes" id="UP000193431"/>
    </source>
</evidence>
<dbReference type="SUPFAM" id="SSF56935">
    <property type="entry name" value="Porins"/>
    <property type="match status" value="1"/>
</dbReference>
<accession>A0A1W6ML56</accession>
<dbReference type="STRING" id="331648.BST97_09450"/>
<proteinExistence type="predicted"/>
<reference evidence="1 2" key="1">
    <citation type="submission" date="2016-11" db="EMBL/GenBank/DDBJ databases">
        <title>Trade-off between light-utilization and light-protection in marine flavobacteria.</title>
        <authorList>
            <person name="Kumagai Y."/>
        </authorList>
    </citation>
    <scope>NUCLEOTIDE SEQUENCE [LARGE SCALE GENOMIC DNA]</scope>
    <source>
        <strain evidence="1 2">JCM 13191</strain>
    </source>
</reference>
<evidence type="ECO:0000313" key="1">
    <source>
        <dbReference type="EMBL" id="ARN78199.1"/>
    </source>
</evidence>
<gene>
    <name evidence="1" type="ORF">BST97_09450</name>
</gene>